<comment type="similarity">
    <text evidence="3">Belongs to the UreF family.</text>
</comment>
<dbReference type="EMBL" id="QEIV01000058">
    <property type="protein sequence ID" value="PWZ99770.1"/>
    <property type="molecule type" value="Genomic_DNA"/>
</dbReference>
<accession>A0A1B1P4G6</accession>
<dbReference type="RefSeq" id="WP_020220251.1">
    <property type="nucleotide sequence ID" value="NZ_BAAFIH010000002.1"/>
</dbReference>
<comment type="subcellular location">
    <subcellularLocation>
        <location evidence="3">Cytoplasm</location>
    </subcellularLocation>
</comment>
<dbReference type="AlphaFoldDB" id="A0A1B1P4G6"/>
<keyword evidence="2 3" id="KW-0143">Chaperone</keyword>
<comment type="function">
    <text evidence="3">Required for maturation of urease via the functional incorporation of the urease nickel metallocenter.</text>
</comment>
<proteinExistence type="inferred from homology"/>
<dbReference type="PANTHER" id="PTHR33620">
    <property type="entry name" value="UREASE ACCESSORY PROTEIN F"/>
    <property type="match status" value="1"/>
</dbReference>
<dbReference type="PIRSF" id="PIRSF009467">
    <property type="entry name" value="Ureas_acces_UreF"/>
    <property type="match status" value="1"/>
</dbReference>
<dbReference type="GO" id="GO:0016151">
    <property type="term" value="F:nickel cation binding"/>
    <property type="evidence" value="ECO:0007669"/>
    <property type="project" value="UniProtKB-UniRule"/>
</dbReference>
<name>A0A1B1P4G6_STAPS</name>
<evidence type="ECO:0000313" key="4">
    <source>
        <dbReference type="EMBL" id="PWZ99770.1"/>
    </source>
</evidence>
<keyword evidence="3" id="KW-0963">Cytoplasm</keyword>
<dbReference type="Proteomes" id="UP000246351">
    <property type="component" value="Unassembled WGS sequence"/>
</dbReference>
<dbReference type="GO" id="GO:0005737">
    <property type="term" value="C:cytoplasm"/>
    <property type="evidence" value="ECO:0007669"/>
    <property type="project" value="UniProtKB-SubCell"/>
</dbReference>
<evidence type="ECO:0000313" key="5">
    <source>
        <dbReference type="Proteomes" id="UP000246351"/>
    </source>
</evidence>
<dbReference type="STRING" id="937773.SPSINT_0017"/>
<keyword evidence="1 3" id="KW-0996">Nickel insertion</keyword>
<evidence type="ECO:0000256" key="3">
    <source>
        <dbReference type="HAMAP-Rule" id="MF_01385"/>
    </source>
</evidence>
<gene>
    <name evidence="3" type="primary">ureF</name>
    <name evidence="4" type="ORF">DD924_00880</name>
</gene>
<evidence type="ECO:0000256" key="2">
    <source>
        <dbReference type="ARBA" id="ARBA00023186"/>
    </source>
</evidence>
<dbReference type="InterPro" id="IPR038277">
    <property type="entry name" value="UreF_sf"/>
</dbReference>
<comment type="subunit">
    <text evidence="3">UreD, UreF and UreG form a complex that acts as a GTP-hydrolysis-dependent molecular chaperone, activating the urease apoprotein by helping to assemble the nickel containing metallocenter of UreC. The UreE protein probably delivers the nickel.</text>
</comment>
<dbReference type="Gene3D" id="1.10.4190.10">
    <property type="entry name" value="Urease accessory protein UreF"/>
    <property type="match status" value="1"/>
</dbReference>
<sequence length="230" mass="26388">MINQAYLKLFQFCDSQFPTGAFSHSFGLETYIQRGDVHDGASFQAWLEVFLKEQLTYTDGLAMRLVYEAIEANDTAAIERLDQLLFVQNIPRETRNGTKQMGKRMIQLARMIYHEDQWLDWYGEKAAAYELHTHPAVVFTLLGYHLGIEIEKIIDYYYYQNVSSLTQNAVRAIPLGQTEGQTIVADMIPFITTTREGVMQLDEADFGLTAPGIEMNQLEHENVDVRIFIS</sequence>
<dbReference type="eggNOG" id="COG0830">
    <property type="taxonomic scope" value="Bacteria"/>
</dbReference>
<protein>
    <recommendedName>
        <fullName evidence="3">Urease accessory protein UreF</fullName>
    </recommendedName>
</protein>
<dbReference type="InterPro" id="IPR002639">
    <property type="entry name" value="UreF"/>
</dbReference>
<dbReference type="PANTHER" id="PTHR33620:SF1">
    <property type="entry name" value="UREASE ACCESSORY PROTEIN F"/>
    <property type="match status" value="1"/>
</dbReference>
<dbReference type="Pfam" id="PF01730">
    <property type="entry name" value="UreF"/>
    <property type="match status" value="1"/>
</dbReference>
<reference evidence="4 5" key="1">
    <citation type="journal article" date="2018" name="Vet. Microbiol.">
        <title>Clonal diversity and geographic distribution of methicillin-resistant Staphylococcus pseudintermedius from Australian animals: Discovery of novel sequence types.</title>
        <authorList>
            <person name="Worthing K.A."/>
            <person name="Abraham S."/>
            <person name="Coombs G.W."/>
            <person name="Pang S."/>
            <person name="Saputra S."/>
            <person name="Jordan D."/>
            <person name="Trott D.J."/>
            <person name="Norris J.M."/>
        </authorList>
    </citation>
    <scope>NUCLEOTIDE SEQUENCE [LARGE SCALE GENOMIC DNA]</scope>
    <source>
        <strain evidence="4 5">ST71 3</strain>
    </source>
</reference>
<dbReference type="HAMAP" id="MF_01385">
    <property type="entry name" value="UreF"/>
    <property type="match status" value="1"/>
</dbReference>
<comment type="caution">
    <text evidence="4">The sequence shown here is derived from an EMBL/GenBank/DDBJ whole genome shotgun (WGS) entry which is preliminary data.</text>
</comment>
<organism evidence="4 5">
    <name type="scientific">Staphylococcus pseudintermedius</name>
    <dbReference type="NCBI Taxonomy" id="283734"/>
    <lineage>
        <taxon>Bacteria</taxon>
        <taxon>Bacillati</taxon>
        <taxon>Bacillota</taxon>
        <taxon>Bacilli</taxon>
        <taxon>Bacillales</taxon>
        <taxon>Staphylococcaceae</taxon>
        <taxon>Staphylococcus</taxon>
        <taxon>Staphylococcus intermedius group</taxon>
    </lineage>
</organism>
<evidence type="ECO:0000256" key="1">
    <source>
        <dbReference type="ARBA" id="ARBA00022988"/>
    </source>
</evidence>